<name>W5T289_BORHE</name>
<organism evidence="1">
    <name type="scientific">Borrelia hermsii YBT</name>
    <dbReference type="NCBI Taxonomy" id="1313295"/>
    <lineage>
        <taxon>Bacteria</taxon>
        <taxon>Pseudomonadati</taxon>
        <taxon>Spirochaetota</taxon>
        <taxon>Spirochaetia</taxon>
        <taxon>Spirochaetales</taxon>
        <taxon>Borreliaceae</taxon>
        <taxon>Borrelia</taxon>
    </lineage>
</organism>
<dbReference type="Gene3D" id="1.20.120.240">
    <property type="entry name" value="Lipoprotein, type 6"/>
    <property type="match status" value="1"/>
</dbReference>
<proteinExistence type="predicted"/>
<dbReference type="AlphaFoldDB" id="W5T289"/>
<protein>
    <submittedName>
        <fullName evidence="1">Variable outer membrane protein</fullName>
    </submittedName>
</protein>
<dbReference type="HOGENOM" id="CLU_3176795_0_0_12"/>
<reference evidence="1" key="1">
    <citation type="submission" date="2013-04" db="EMBL/GenBank/DDBJ databases">
        <title>Comparative Genomics of Relapsing Fever Spirochetes.</title>
        <authorList>
            <person name="Schwan T.G."/>
            <person name="Raffel S.J."/>
            <person name="Porcella S.F."/>
            <person name="Martens C.A."/>
            <person name="Bruno D.P."/>
            <person name="Ricklefs S.M."/>
            <person name="Barbian K.B."/>
        </authorList>
    </citation>
    <scope>NUCLEOTIDE SEQUENCE</scope>
    <source>
        <strain evidence="1">YBT</strain>
        <plasmid evidence="1">unnamed</plasmid>
    </source>
</reference>
<sequence>KLKETSELEALNTAVDALLKAAEGEVEAAIAELTAPVKAEKPSQNN</sequence>
<gene>
    <name evidence="1" type="ORF">BHO_0013700</name>
</gene>
<dbReference type="EMBL" id="CP005725">
    <property type="protein sequence ID" value="AHH13385.1"/>
    <property type="molecule type" value="Genomic_DNA"/>
</dbReference>
<dbReference type="GO" id="GO:0009279">
    <property type="term" value="C:cell outer membrane"/>
    <property type="evidence" value="ECO:0007669"/>
    <property type="project" value="InterPro"/>
</dbReference>
<accession>W5T289</accession>
<keyword evidence="1" id="KW-0614">Plasmid</keyword>
<evidence type="ECO:0000313" key="1">
    <source>
        <dbReference type="EMBL" id="AHH13385.1"/>
    </source>
</evidence>
<dbReference type="InterPro" id="IPR036437">
    <property type="entry name" value="OspC-like_sf"/>
</dbReference>
<feature type="non-terminal residue" evidence="1">
    <location>
        <position position="1"/>
    </location>
</feature>
<geneLocation type="plasmid" evidence="1">
    <name>unnamed</name>
</geneLocation>
<dbReference type="SUPFAM" id="SSF63515">
    <property type="entry name" value="Outer surface protein C (OspC)"/>
    <property type="match status" value="1"/>
</dbReference>